<dbReference type="InterPro" id="IPR000834">
    <property type="entry name" value="Peptidase_M14"/>
</dbReference>
<dbReference type="Pfam" id="PF00246">
    <property type="entry name" value="Peptidase_M14"/>
    <property type="match status" value="1"/>
</dbReference>
<evidence type="ECO:0000256" key="1">
    <source>
        <dbReference type="ARBA" id="ARBA00001947"/>
    </source>
</evidence>
<dbReference type="SUPFAM" id="SSF53187">
    <property type="entry name" value="Zn-dependent exopeptidases"/>
    <property type="match status" value="1"/>
</dbReference>
<keyword evidence="6" id="KW-1185">Reference proteome</keyword>
<dbReference type="Gene3D" id="2.60.40.3120">
    <property type="match status" value="1"/>
</dbReference>
<evidence type="ECO:0000313" key="6">
    <source>
        <dbReference type="Proteomes" id="UP001176961"/>
    </source>
</evidence>
<dbReference type="Proteomes" id="UP001176961">
    <property type="component" value="Unassembled WGS sequence"/>
</dbReference>
<dbReference type="PANTHER" id="PTHR12756:SF11">
    <property type="entry name" value="CYTOSOLIC CARBOXYPEPTIDASE 1"/>
    <property type="match status" value="1"/>
</dbReference>
<dbReference type="InterPro" id="IPR050821">
    <property type="entry name" value="Cytosolic_carboxypeptidase"/>
</dbReference>
<gene>
    <name evidence="5" type="ORF">CYNAS_LOCUS4872</name>
</gene>
<name>A0AA36DSF2_CYLNA</name>
<comment type="cofactor">
    <cofactor evidence="1">
        <name>Zn(2+)</name>
        <dbReference type="ChEBI" id="CHEBI:29105"/>
    </cofactor>
</comment>
<dbReference type="PROSITE" id="PS52035">
    <property type="entry name" value="PEPTIDASE_M14"/>
    <property type="match status" value="1"/>
</dbReference>
<dbReference type="GO" id="GO:0008270">
    <property type="term" value="F:zinc ion binding"/>
    <property type="evidence" value="ECO:0007669"/>
    <property type="project" value="InterPro"/>
</dbReference>
<dbReference type="PANTHER" id="PTHR12756">
    <property type="entry name" value="CYTOSOLIC CARBOXYPEPTIDASE"/>
    <property type="match status" value="1"/>
</dbReference>
<dbReference type="EMBL" id="CATQJL010000112">
    <property type="protein sequence ID" value="CAJ0592889.1"/>
    <property type="molecule type" value="Genomic_DNA"/>
</dbReference>
<organism evidence="5 6">
    <name type="scientific">Cylicocyclus nassatus</name>
    <name type="common">Nematode worm</name>
    <dbReference type="NCBI Taxonomy" id="53992"/>
    <lineage>
        <taxon>Eukaryota</taxon>
        <taxon>Metazoa</taxon>
        <taxon>Ecdysozoa</taxon>
        <taxon>Nematoda</taxon>
        <taxon>Chromadorea</taxon>
        <taxon>Rhabditida</taxon>
        <taxon>Rhabditina</taxon>
        <taxon>Rhabditomorpha</taxon>
        <taxon>Strongyloidea</taxon>
        <taxon>Strongylidae</taxon>
        <taxon>Cylicocyclus</taxon>
    </lineage>
</organism>
<sequence>MSEQHEPTSSKNRALLPLVKSIVEACITSSADEQRQLAECLAREWNETADVGAIVKYYTTKKRAQDGDQLRSFLRALETCTDDFCLMMLCRLAQDLISAGSSKARSKRLRKLIKADAISALLRTLRYRLKDLSTRKPEEKADDEEWALSRECDDTVAALVLAIGAKDCRLSLKIRVGGVLQMLCALMASEIEDPLSLTMAKLLCRSLRSPRNAQLAGRHRGFATKLLLRISSLKGQDAAQCLLLARYLEILYFISKNRKTRAVLIGENVIDCVVPLVERHFCYRGVCVQQPSSSSATEVHLEICLISLALLRLYSNNKRAKEQLVSCNVLKQCEHMMSELDKEDSSLSPNVTHLQDSLCALCLRCLPTLSFPLAGRSFPFRFQQKRPASKSPQKRCSDSLADVADRSADMYEPESSDDDGALEEDEVFAQFGEDDGVFTCEVDEDGLEVKKEVTHSRLKQSELESYSACFAEYKNGADAKRPTSSVPYPELFLQYAKATRSVIPFTKIAFPEMCDPDVDIPRQPLCDNGTSMREVVVHEIARARASTEFRPRVVYDLDSFANEEKASRPSSITLANNDPARAGHVDKKVDHLVFESRFECGNLRRATQVGPTHYELILSPDINQKKEHYQWFYFEVSNIVNNLPYTFEIINCLKTTSMYSKGMQPVMYSVCDALAGHRGWIRAGETVCYYRNLYSSGEDSDADESKSRKRGFYSIRFNITFRNKGDICYFAYHFPYTYSFLKATISRCLSHLPSNVYYSNDVIGESLGGNSLNLLTITAEGTREQINSRDIVFLSSRVHPGESNSSWMMHGVLKCLLTSNDSRVVELRSKFVFKIVPILNPDGVINGSHRCSLSGLDLNRVWDKPSRHSHPEIYHTKAVIQYMCDVLKRPPFVFVDLHGHSRRANVFMFGNNPEESWRDEDKSMQHEYEFMILPEVLEQNSPAFSFNLCQFSITRGKESSARVTVWRQFGVAKAYTMESTYSGFETGAYKGFQIGTKDLKEIGHDLLLGILDAWKLSHQPNKTNKITNKKKGKY</sequence>
<evidence type="ECO:0000256" key="2">
    <source>
        <dbReference type="ARBA" id="ARBA00005988"/>
    </source>
</evidence>
<evidence type="ECO:0000313" key="5">
    <source>
        <dbReference type="EMBL" id="CAJ0592889.1"/>
    </source>
</evidence>
<dbReference type="AlphaFoldDB" id="A0AA36DSF2"/>
<dbReference type="GO" id="GO:0006508">
    <property type="term" value="P:proteolysis"/>
    <property type="evidence" value="ECO:0007669"/>
    <property type="project" value="InterPro"/>
</dbReference>
<reference evidence="5" key="1">
    <citation type="submission" date="2023-07" db="EMBL/GenBank/DDBJ databases">
        <authorList>
            <consortium name="CYATHOMIX"/>
        </authorList>
    </citation>
    <scope>NUCLEOTIDE SEQUENCE</scope>
    <source>
        <strain evidence="5">N/A</strain>
    </source>
</reference>
<protein>
    <recommendedName>
        <fullName evidence="4">Peptidase M14 domain-containing protein</fullName>
    </recommendedName>
</protein>
<proteinExistence type="inferred from homology"/>
<dbReference type="Gene3D" id="3.40.630.10">
    <property type="entry name" value="Zn peptidases"/>
    <property type="match status" value="1"/>
</dbReference>
<comment type="similarity">
    <text evidence="2 3">Belongs to the peptidase M14 family.</text>
</comment>
<dbReference type="InterPro" id="IPR040626">
    <property type="entry name" value="Pepdidase_M14_N"/>
</dbReference>
<dbReference type="GO" id="GO:0004181">
    <property type="term" value="F:metallocarboxypeptidase activity"/>
    <property type="evidence" value="ECO:0007669"/>
    <property type="project" value="InterPro"/>
</dbReference>
<comment type="caution">
    <text evidence="5">The sequence shown here is derived from an EMBL/GenBank/DDBJ whole genome shotgun (WGS) entry which is preliminary data.</text>
</comment>
<dbReference type="Pfam" id="PF18027">
    <property type="entry name" value="Pepdidase_M14_N"/>
    <property type="match status" value="1"/>
</dbReference>
<evidence type="ECO:0000256" key="3">
    <source>
        <dbReference type="PROSITE-ProRule" id="PRU01379"/>
    </source>
</evidence>
<feature type="active site" description="Proton donor/acceptor" evidence="3">
    <location>
        <position position="978"/>
    </location>
</feature>
<evidence type="ECO:0000259" key="4">
    <source>
        <dbReference type="PROSITE" id="PS52035"/>
    </source>
</evidence>
<accession>A0AA36DSF2</accession>
<feature type="domain" description="Peptidase M14" evidence="4">
    <location>
        <begin position="734"/>
        <end position="1014"/>
    </location>
</feature>